<keyword evidence="2" id="KW-1185">Reference proteome</keyword>
<proteinExistence type="predicted"/>
<accession>A0A4Z1AC16</accession>
<organism evidence="1 2">
    <name type="scientific">Leptospira congkakensis</name>
    <dbReference type="NCBI Taxonomy" id="2484932"/>
    <lineage>
        <taxon>Bacteria</taxon>
        <taxon>Pseudomonadati</taxon>
        <taxon>Spirochaetota</taxon>
        <taxon>Spirochaetia</taxon>
        <taxon>Leptospirales</taxon>
        <taxon>Leptospiraceae</taxon>
        <taxon>Leptospira</taxon>
    </lineage>
</organism>
<dbReference type="EMBL" id="RQGP01000009">
    <property type="protein sequence ID" value="TGL95142.1"/>
    <property type="molecule type" value="Genomic_DNA"/>
</dbReference>
<evidence type="ECO:0000313" key="1">
    <source>
        <dbReference type="EMBL" id="TGL95142.1"/>
    </source>
</evidence>
<comment type="caution">
    <text evidence="1">The sequence shown here is derived from an EMBL/GenBank/DDBJ whole genome shotgun (WGS) entry which is preliminary data.</text>
</comment>
<dbReference type="Proteomes" id="UP000298263">
    <property type="component" value="Unassembled WGS sequence"/>
</dbReference>
<sequence length="177" mass="20473">MNKNYKINLCSVILIMAALLIICKNSDSDNKPIEEYVKCSDLNEMGKRLNSSNFKTDLENKNVEEINYAKKSIKLIQNQLNVLFSSIYNRNQLNKKSLKRVITSIDSIRFILMISKSGEIVDQKLICSNFPLSLTVEIRNAIFNLKFDKLPKNTNKESIIYQIDVFPTDYGLRSYLF</sequence>
<evidence type="ECO:0000313" key="2">
    <source>
        <dbReference type="Proteomes" id="UP000298263"/>
    </source>
</evidence>
<dbReference type="AlphaFoldDB" id="A0A4Z1AC16"/>
<name>A0A4Z1AC16_9LEPT</name>
<gene>
    <name evidence="1" type="ORF">EHQ69_03360</name>
</gene>
<reference evidence="1" key="1">
    <citation type="journal article" date="2019" name="PLoS Negl. Trop. Dis.">
        <title>Revisiting the worldwide diversity of Leptospira species in the environment.</title>
        <authorList>
            <person name="Vincent A.T."/>
            <person name="Schiettekatte O."/>
            <person name="Bourhy P."/>
            <person name="Veyrier F.J."/>
            <person name="Picardeau M."/>
        </authorList>
    </citation>
    <scope>NUCLEOTIDE SEQUENCE [LARGE SCALE GENOMIC DNA]</scope>
    <source>
        <strain evidence="1">201702422</strain>
    </source>
</reference>
<protein>
    <submittedName>
        <fullName evidence="1">Uncharacterized protein</fullName>
    </submittedName>
</protein>
<dbReference type="RefSeq" id="WP_135736255.1">
    <property type="nucleotide sequence ID" value="NZ_RQGO01000011.1"/>
</dbReference>